<feature type="domain" description="N-acetyltransferase" evidence="1">
    <location>
        <begin position="1"/>
        <end position="141"/>
    </location>
</feature>
<accession>A0A0G3BNV3</accession>
<dbReference type="STRING" id="413882.AAW51_2340"/>
<dbReference type="Proteomes" id="UP000035352">
    <property type="component" value="Chromosome"/>
</dbReference>
<proteinExistence type="predicted"/>
<dbReference type="OrthoDB" id="9805924at2"/>
<reference evidence="2 3" key="1">
    <citation type="submission" date="2015-05" db="EMBL/GenBank/DDBJ databases">
        <authorList>
            <person name="Tang B."/>
            <person name="Yu Y."/>
        </authorList>
    </citation>
    <scope>NUCLEOTIDE SEQUENCE [LARGE SCALE GENOMIC DNA]</scope>
    <source>
        <strain evidence="2 3">DSM 7029</strain>
    </source>
</reference>
<keyword evidence="2" id="KW-0808">Transferase</keyword>
<protein>
    <submittedName>
        <fullName evidence="2">Histone acetyltransferase HPA2</fullName>
    </submittedName>
</protein>
<dbReference type="GO" id="GO:0016747">
    <property type="term" value="F:acyltransferase activity, transferring groups other than amino-acyl groups"/>
    <property type="evidence" value="ECO:0007669"/>
    <property type="project" value="InterPro"/>
</dbReference>
<name>A0A0G3BNV3_9BURK</name>
<sequence>MEIRLVESNDEILRIYPVLKQLRPQYSEDNFVHFVQTELFPRGVRLAQLSDDGQLVCAAGFRISASLAWGKFVYIDDLVSLETNRSKGYGKAMLDWIAAYGKSQGCHELHLDSGVQRHEAHRFYLRERMDIVFYHFKKVLS</sequence>
<evidence type="ECO:0000313" key="3">
    <source>
        <dbReference type="Proteomes" id="UP000035352"/>
    </source>
</evidence>
<dbReference type="InterPro" id="IPR016181">
    <property type="entry name" value="Acyl_CoA_acyltransferase"/>
</dbReference>
<dbReference type="SUPFAM" id="SSF55729">
    <property type="entry name" value="Acyl-CoA N-acyltransferases (Nat)"/>
    <property type="match status" value="1"/>
</dbReference>
<evidence type="ECO:0000259" key="1">
    <source>
        <dbReference type="PROSITE" id="PS51186"/>
    </source>
</evidence>
<dbReference type="Pfam" id="PF00583">
    <property type="entry name" value="Acetyltransf_1"/>
    <property type="match status" value="1"/>
</dbReference>
<organism evidence="2 3">
    <name type="scientific">Caldimonas brevitalea</name>
    <dbReference type="NCBI Taxonomy" id="413882"/>
    <lineage>
        <taxon>Bacteria</taxon>
        <taxon>Pseudomonadati</taxon>
        <taxon>Pseudomonadota</taxon>
        <taxon>Betaproteobacteria</taxon>
        <taxon>Burkholderiales</taxon>
        <taxon>Sphaerotilaceae</taxon>
        <taxon>Caldimonas</taxon>
    </lineage>
</organism>
<dbReference type="CDD" id="cd04301">
    <property type="entry name" value="NAT_SF"/>
    <property type="match status" value="1"/>
</dbReference>
<dbReference type="EMBL" id="CP011371">
    <property type="protein sequence ID" value="AKJ29031.1"/>
    <property type="molecule type" value="Genomic_DNA"/>
</dbReference>
<evidence type="ECO:0000313" key="2">
    <source>
        <dbReference type="EMBL" id="AKJ29031.1"/>
    </source>
</evidence>
<keyword evidence="3" id="KW-1185">Reference proteome</keyword>
<dbReference type="RefSeq" id="WP_047194766.1">
    <property type="nucleotide sequence ID" value="NZ_CP011371.1"/>
</dbReference>
<dbReference type="KEGG" id="pbh:AAW51_2340"/>
<dbReference type="PROSITE" id="PS51186">
    <property type="entry name" value="GNAT"/>
    <property type="match status" value="1"/>
</dbReference>
<dbReference type="InterPro" id="IPR000182">
    <property type="entry name" value="GNAT_dom"/>
</dbReference>
<dbReference type="AlphaFoldDB" id="A0A0G3BNV3"/>
<dbReference type="Gene3D" id="3.40.630.30">
    <property type="match status" value="1"/>
</dbReference>
<gene>
    <name evidence="2" type="ORF">AAW51_2340</name>
</gene>